<organism evidence="1 2">
    <name type="scientific">Pluteus cervinus</name>
    <dbReference type="NCBI Taxonomy" id="181527"/>
    <lineage>
        <taxon>Eukaryota</taxon>
        <taxon>Fungi</taxon>
        <taxon>Dikarya</taxon>
        <taxon>Basidiomycota</taxon>
        <taxon>Agaricomycotina</taxon>
        <taxon>Agaricomycetes</taxon>
        <taxon>Agaricomycetidae</taxon>
        <taxon>Agaricales</taxon>
        <taxon>Pluteineae</taxon>
        <taxon>Pluteaceae</taxon>
        <taxon>Pluteus</taxon>
    </lineage>
</organism>
<protein>
    <submittedName>
        <fullName evidence="1">Uncharacterized protein</fullName>
    </submittedName>
</protein>
<gene>
    <name evidence="1" type="ORF">BDN72DRAFT_884135</name>
</gene>
<evidence type="ECO:0000313" key="1">
    <source>
        <dbReference type="EMBL" id="TFK58819.1"/>
    </source>
</evidence>
<accession>A0ACD3A0H0</accession>
<proteinExistence type="predicted"/>
<reference evidence="1 2" key="1">
    <citation type="journal article" date="2019" name="Nat. Ecol. Evol.">
        <title>Megaphylogeny resolves global patterns of mushroom evolution.</title>
        <authorList>
            <person name="Varga T."/>
            <person name="Krizsan K."/>
            <person name="Foldi C."/>
            <person name="Dima B."/>
            <person name="Sanchez-Garcia M."/>
            <person name="Sanchez-Ramirez S."/>
            <person name="Szollosi G.J."/>
            <person name="Szarkandi J.G."/>
            <person name="Papp V."/>
            <person name="Albert L."/>
            <person name="Andreopoulos W."/>
            <person name="Angelini C."/>
            <person name="Antonin V."/>
            <person name="Barry K.W."/>
            <person name="Bougher N.L."/>
            <person name="Buchanan P."/>
            <person name="Buyck B."/>
            <person name="Bense V."/>
            <person name="Catcheside P."/>
            <person name="Chovatia M."/>
            <person name="Cooper J."/>
            <person name="Damon W."/>
            <person name="Desjardin D."/>
            <person name="Finy P."/>
            <person name="Geml J."/>
            <person name="Haridas S."/>
            <person name="Hughes K."/>
            <person name="Justo A."/>
            <person name="Karasinski D."/>
            <person name="Kautmanova I."/>
            <person name="Kiss B."/>
            <person name="Kocsube S."/>
            <person name="Kotiranta H."/>
            <person name="LaButti K.M."/>
            <person name="Lechner B.E."/>
            <person name="Liimatainen K."/>
            <person name="Lipzen A."/>
            <person name="Lukacs Z."/>
            <person name="Mihaltcheva S."/>
            <person name="Morgado L.N."/>
            <person name="Niskanen T."/>
            <person name="Noordeloos M.E."/>
            <person name="Ohm R.A."/>
            <person name="Ortiz-Santana B."/>
            <person name="Ovrebo C."/>
            <person name="Racz N."/>
            <person name="Riley R."/>
            <person name="Savchenko A."/>
            <person name="Shiryaev A."/>
            <person name="Soop K."/>
            <person name="Spirin V."/>
            <person name="Szebenyi C."/>
            <person name="Tomsovsky M."/>
            <person name="Tulloss R.E."/>
            <person name="Uehling J."/>
            <person name="Grigoriev I.V."/>
            <person name="Vagvolgyi C."/>
            <person name="Papp T."/>
            <person name="Martin F.M."/>
            <person name="Miettinen O."/>
            <person name="Hibbett D.S."/>
            <person name="Nagy L.G."/>
        </authorList>
    </citation>
    <scope>NUCLEOTIDE SEQUENCE [LARGE SCALE GENOMIC DNA]</scope>
    <source>
        <strain evidence="1 2">NL-1719</strain>
    </source>
</reference>
<sequence length="305" mass="34073">MPFTYVERLKEFARNLSNTEYERTTPIDDYKRQYFNDCSFPRVEELDVPRSSDHSSTLIYDASKDDRAAFVALKTGEGKSGSGQSRLRAKRLTLVQTFTYRWDEEGVVDIGVADPSGEYYNVETSEDHNKKLSGQGGPTCYRFSIVKDVPRAQEALRLRRSSDGGTSVNKLTSSSKANSLSRVLTKHLWYWAHLGGSCRGPMGTNAVSDRIQRNAPSKLMKETRDNETAFEKLVSPHTLSHFKALGEATKGSAQVFGARSVNTFGPGVMDERSKSGEYEEDDGGRCRPTKRQLDGFLGFTTLSMN</sequence>
<dbReference type="EMBL" id="ML209184">
    <property type="protein sequence ID" value="TFK58819.1"/>
    <property type="molecule type" value="Genomic_DNA"/>
</dbReference>
<evidence type="ECO:0000313" key="2">
    <source>
        <dbReference type="Proteomes" id="UP000308600"/>
    </source>
</evidence>
<name>A0ACD3A0H0_9AGAR</name>
<keyword evidence="2" id="KW-1185">Reference proteome</keyword>
<dbReference type="Proteomes" id="UP000308600">
    <property type="component" value="Unassembled WGS sequence"/>
</dbReference>